<dbReference type="PANTHER" id="PTHR48081">
    <property type="entry name" value="AB HYDROLASE SUPERFAMILY PROTEIN C4A8.06C"/>
    <property type="match status" value="1"/>
</dbReference>
<dbReference type="InterPro" id="IPR049492">
    <property type="entry name" value="BD-FAE-like_dom"/>
</dbReference>
<evidence type="ECO:0000256" key="1">
    <source>
        <dbReference type="ARBA" id="ARBA00022801"/>
    </source>
</evidence>
<organism evidence="4 5">
    <name type="scientific">Arthrobacter ulcerisalmonis</name>
    <dbReference type="NCBI Taxonomy" id="2483813"/>
    <lineage>
        <taxon>Bacteria</taxon>
        <taxon>Bacillati</taxon>
        <taxon>Actinomycetota</taxon>
        <taxon>Actinomycetes</taxon>
        <taxon>Micrococcales</taxon>
        <taxon>Micrococcaceae</taxon>
        <taxon>Arthrobacter</taxon>
    </lineage>
</organism>
<keyword evidence="1 4" id="KW-0378">Hydrolase</keyword>
<dbReference type="GO" id="GO:0016787">
    <property type="term" value="F:hydrolase activity"/>
    <property type="evidence" value="ECO:0007669"/>
    <property type="project" value="UniProtKB-KW"/>
</dbReference>
<dbReference type="Proteomes" id="UP000280861">
    <property type="component" value="Unassembled WGS sequence"/>
</dbReference>
<dbReference type="PROSITE" id="PS51318">
    <property type="entry name" value="TAT"/>
    <property type="match status" value="1"/>
</dbReference>
<dbReference type="InterPro" id="IPR006311">
    <property type="entry name" value="TAT_signal"/>
</dbReference>
<evidence type="ECO:0000259" key="3">
    <source>
        <dbReference type="Pfam" id="PF20434"/>
    </source>
</evidence>
<dbReference type="InterPro" id="IPR050300">
    <property type="entry name" value="GDXG_lipolytic_enzyme"/>
</dbReference>
<dbReference type="Pfam" id="PF20434">
    <property type="entry name" value="BD-FAE"/>
    <property type="match status" value="1"/>
</dbReference>
<dbReference type="PANTHER" id="PTHR48081:SF33">
    <property type="entry name" value="KYNURENINE FORMAMIDASE"/>
    <property type="match status" value="1"/>
</dbReference>
<name>A0A3P5WFL9_9MICC</name>
<accession>A0A3P5WFL9</accession>
<protein>
    <submittedName>
        <fullName evidence="4">Alpha/beta hydrolase family protein</fullName>
    </submittedName>
</protein>
<feature type="chain" id="PRO_5018206008" evidence="2">
    <location>
        <begin position="21"/>
        <end position="317"/>
    </location>
</feature>
<dbReference type="InterPro" id="IPR029058">
    <property type="entry name" value="AB_hydrolase_fold"/>
</dbReference>
<feature type="signal peptide" evidence="2">
    <location>
        <begin position="1"/>
        <end position="20"/>
    </location>
</feature>
<keyword evidence="5" id="KW-1185">Reference proteome</keyword>
<evidence type="ECO:0000256" key="2">
    <source>
        <dbReference type="SAM" id="SignalP"/>
    </source>
</evidence>
<gene>
    <name evidence="4" type="ORF">PSET11_00132</name>
</gene>
<dbReference type="PROSITE" id="PS51257">
    <property type="entry name" value="PROKAR_LIPOPROTEIN"/>
    <property type="match status" value="1"/>
</dbReference>
<keyword evidence="2" id="KW-0732">Signal</keyword>
<sequence>MTGFRRRAFLVFATSAAGLAACTPTSQPGLDPATANPGLREDPLPQFTVQRHRYEYGADPSQWGELFLPDLAPHEQHAGVVVVIHGGYWRSQYGAELGVPLAQDLAEQGFAAWNLEYRRMGNGGGWPQTFLDVLTGVDKLRELSTLHSLDLGKVVALGHSAGGQLAVWAAGRGRLAGLGLAGPDDAELARLASSPNAVRLTGVVSQSGVLNLAEAEKLNLSNGAVDNLLGGTSSDFPERHRLADPMAALPLAVPVYAVHGEDDTTVPTVMSTSYVDASQSGPVPAMFVSVPGDHFALIDSAAEAYVRCRELVASLLA</sequence>
<dbReference type="Gene3D" id="3.40.50.1820">
    <property type="entry name" value="alpha/beta hydrolase"/>
    <property type="match status" value="1"/>
</dbReference>
<feature type="domain" description="BD-FAE-like" evidence="3">
    <location>
        <begin position="74"/>
        <end position="273"/>
    </location>
</feature>
<dbReference type="AlphaFoldDB" id="A0A3P5WFL9"/>
<reference evidence="4 5" key="1">
    <citation type="submission" date="2018-11" db="EMBL/GenBank/DDBJ databases">
        <authorList>
            <person name="Criscuolo A."/>
        </authorList>
    </citation>
    <scope>NUCLEOTIDE SEQUENCE [LARGE SCALE GENOMIC DNA]</scope>
    <source>
        <strain evidence="4">AT11b</strain>
    </source>
</reference>
<dbReference type="EMBL" id="UXAU01000009">
    <property type="protein sequence ID" value="VDC18265.1"/>
    <property type="molecule type" value="Genomic_DNA"/>
</dbReference>
<evidence type="ECO:0000313" key="5">
    <source>
        <dbReference type="Proteomes" id="UP000280861"/>
    </source>
</evidence>
<dbReference type="RefSeq" id="WP_203415859.1">
    <property type="nucleotide sequence ID" value="NZ_CBCRYA010000006.1"/>
</dbReference>
<dbReference type="SUPFAM" id="SSF53474">
    <property type="entry name" value="alpha/beta-Hydrolases"/>
    <property type="match status" value="1"/>
</dbReference>
<evidence type="ECO:0000313" key="4">
    <source>
        <dbReference type="EMBL" id="VDC18265.1"/>
    </source>
</evidence>
<proteinExistence type="predicted"/>